<organism evidence="1 2">
    <name type="scientific">Ensete ventricosum</name>
    <name type="common">Abyssinian banana</name>
    <name type="synonym">Musa ensete</name>
    <dbReference type="NCBI Taxonomy" id="4639"/>
    <lineage>
        <taxon>Eukaryota</taxon>
        <taxon>Viridiplantae</taxon>
        <taxon>Streptophyta</taxon>
        <taxon>Embryophyta</taxon>
        <taxon>Tracheophyta</taxon>
        <taxon>Spermatophyta</taxon>
        <taxon>Magnoliopsida</taxon>
        <taxon>Liliopsida</taxon>
        <taxon>Zingiberales</taxon>
        <taxon>Musaceae</taxon>
        <taxon>Ensete</taxon>
    </lineage>
</organism>
<evidence type="ECO:0000313" key="2">
    <source>
        <dbReference type="Proteomes" id="UP000287651"/>
    </source>
</evidence>
<dbReference type="EMBL" id="AMZH03002515">
    <property type="protein sequence ID" value="RRT75323.1"/>
    <property type="molecule type" value="Genomic_DNA"/>
</dbReference>
<comment type="caution">
    <text evidence="1">The sequence shown here is derived from an EMBL/GenBank/DDBJ whole genome shotgun (WGS) entry which is preliminary data.</text>
</comment>
<name>A0A427AGE9_ENSVE</name>
<dbReference type="AlphaFoldDB" id="A0A427AGE9"/>
<protein>
    <submittedName>
        <fullName evidence="1">Uncharacterized protein</fullName>
    </submittedName>
</protein>
<proteinExistence type="predicted"/>
<reference evidence="1 2" key="1">
    <citation type="journal article" date="2014" name="Agronomy (Basel)">
        <title>A Draft Genome Sequence for Ensete ventricosum, the Drought-Tolerant Tree Against Hunger.</title>
        <authorList>
            <person name="Harrison J."/>
            <person name="Moore K.A."/>
            <person name="Paszkiewicz K."/>
            <person name="Jones T."/>
            <person name="Grant M."/>
            <person name="Ambacheew D."/>
            <person name="Muzemil S."/>
            <person name="Studholme D.J."/>
        </authorList>
    </citation>
    <scope>NUCLEOTIDE SEQUENCE [LARGE SCALE GENOMIC DNA]</scope>
</reference>
<sequence>MTCRGFLCFRYKHRRTKGWGFRRDPWCSRPGSLAPVPTAWLPASCLTTTARSPPNDYSEHRCVPTLNSSDPFM</sequence>
<accession>A0A427AGE9</accession>
<gene>
    <name evidence="1" type="ORF">B296_00031351</name>
</gene>
<dbReference type="Proteomes" id="UP000287651">
    <property type="component" value="Unassembled WGS sequence"/>
</dbReference>
<evidence type="ECO:0000313" key="1">
    <source>
        <dbReference type="EMBL" id="RRT75323.1"/>
    </source>
</evidence>